<feature type="compositionally biased region" description="Low complexity" evidence="4">
    <location>
        <begin position="212"/>
        <end position="224"/>
    </location>
</feature>
<feature type="compositionally biased region" description="Low complexity" evidence="4">
    <location>
        <begin position="409"/>
        <end position="424"/>
    </location>
</feature>
<dbReference type="GO" id="GO:0070210">
    <property type="term" value="C:Rpd3L-Expanded complex"/>
    <property type="evidence" value="ECO:0007669"/>
    <property type="project" value="TreeGrafter"/>
</dbReference>
<dbReference type="GeneID" id="90025555"/>
<feature type="region of interest" description="Disordered" evidence="4">
    <location>
        <begin position="1"/>
        <end position="36"/>
    </location>
</feature>
<keyword evidence="7" id="KW-1185">Reference proteome</keyword>
<feature type="compositionally biased region" description="Basic and acidic residues" evidence="4">
    <location>
        <begin position="14"/>
        <end position="23"/>
    </location>
</feature>
<evidence type="ECO:0000313" key="6">
    <source>
        <dbReference type="EMBL" id="KAK5089956.1"/>
    </source>
</evidence>
<feature type="compositionally biased region" description="Basic residues" evidence="4">
    <location>
        <begin position="313"/>
        <end position="329"/>
    </location>
</feature>
<evidence type="ECO:0000256" key="1">
    <source>
        <dbReference type="ARBA" id="ARBA00022723"/>
    </source>
</evidence>
<dbReference type="RefSeq" id="XP_064753532.1">
    <property type="nucleotide sequence ID" value="XM_064900220.1"/>
</dbReference>
<dbReference type="InterPro" id="IPR019787">
    <property type="entry name" value="Znf_PHD-finger"/>
</dbReference>
<dbReference type="GO" id="GO:0033698">
    <property type="term" value="C:Rpd3L complex"/>
    <property type="evidence" value="ECO:0007669"/>
    <property type="project" value="TreeGrafter"/>
</dbReference>
<dbReference type="InterPro" id="IPR001965">
    <property type="entry name" value="Znf_PHD"/>
</dbReference>
<reference evidence="6 7" key="1">
    <citation type="submission" date="2023-08" db="EMBL/GenBank/DDBJ databases">
        <title>Black Yeasts Isolated from many extreme environments.</title>
        <authorList>
            <person name="Coleine C."/>
            <person name="Stajich J.E."/>
            <person name="Selbmann L."/>
        </authorList>
    </citation>
    <scope>NUCLEOTIDE SEQUENCE [LARGE SCALE GENOMIC DNA]</scope>
    <source>
        <strain evidence="6 7">CCFEE 5910</strain>
    </source>
</reference>
<feature type="compositionally biased region" description="Polar residues" evidence="4">
    <location>
        <begin position="342"/>
        <end position="351"/>
    </location>
</feature>
<feature type="region of interest" description="Disordered" evidence="4">
    <location>
        <begin position="397"/>
        <end position="435"/>
    </location>
</feature>
<comment type="caution">
    <text evidence="6">The sequence shown here is derived from an EMBL/GenBank/DDBJ whole genome shotgun (WGS) entry which is preliminary data.</text>
</comment>
<dbReference type="InterPro" id="IPR011011">
    <property type="entry name" value="Znf_FYVE_PHD"/>
</dbReference>
<accession>A0AAN7YK24</accession>
<evidence type="ECO:0000256" key="4">
    <source>
        <dbReference type="SAM" id="MobiDB-lite"/>
    </source>
</evidence>
<dbReference type="PANTHER" id="PTHR47793">
    <property type="entry name" value="HISTONE DEACETYLASE COMPLEX SUBUNIT CTI6"/>
    <property type="match status" value="1"/>
</dbReference>
<dbReference type="InterPro" id="IPR019786">
    <property type="entry name" value="Zinc_finger_PHD-type_CS"/>
</dbReference>
<proteinExistence type="predicted"/>
<evidence type="ECO:0000256" key="2">
    <source>
        <dbReference type="ARBA" id="ARBA00022771"/>
    </source>
</evidence>
<dbReference type="InterPro" id="IPR013083">
    <property type="entry name" value="Znf_RING/FYVE/PHD"/>
</dbReference>
<keyword evidence="1" id="KW-0479">Metal-binding</keyword>
<gene>
    <name evidence="6" type="primary">CTI6</name>
    <name evidence="6" type="ORF">LTR05_000124</name>
</gene>
<feature type="compositionally biased region" description="Basic and acidic residues" evidence="4">
    <location>
        <begin position="193"/>
        <end position="203"/>
    </location>
</feature>
<dbReference type="InterPro" id="IPR053051">
    <property type="entry name" value="HDAC_complex_subunit"/>
</dbReference>
<feature type="compositionally biased region" description="Basic and acidic residues" evidence="4">
    <location>
        <begin position="246"/>
        <end position="258"/>
    </location>
</feature>
<evidence type="ECO:0000256" key="3">
    <source>
        <dbReference type="ARBA" id="ARBA00022833"/>
    </source>
</evidence>
<feature type="compositionally biased region" description="Basic and acidic residues" evidence="4">
    <location>
        <begin position="267"/>
        <end position="282"/>
    </location>
</feature>
<organism evidence="6 7">
    <name type="scientific">Lithohypha guttulata</name>
    <dbReference type="NCBI Taxonomy" id="1690604"/>
    <lineage>
        <taxon>Eukaryota</taxon>
        <taxon>Fungi</taxon>
        <taxon>Dikarya</taxon>
        <taxon>Ascomycota</taxon>
        <taxon>Pezizomycotina</taxon>
        <taxon>Eurotiomycetes</taxon>
        <taxon>Chaetothyriomycetidae</taxon>
        <taxon>Chaetothyriales</taxon>
        <taxon>Trichomeriaceae</taxon>
        <taxon>Lithohypha</taxon>
    </lineage>
</organism>
<dbReference type="InterPro" id="IPR003903">
    <property type="entry name" value="UIM_dom"/>
</dbReference>
<feature type="domain" description="Zinc finger PHD-type" evidence="5">
    <location>
        <begin position="43"/>
        <end position="108"/>
    </location>
</feature>
<keyword evidence="2" id="KW-0863">Zinc-finger</keyword>
<evidence type="ECO:0000259" key="5">
    <source>
        <dbReference type="SMART" id="SM00249"/>
    </source>
</evidence>
<dbReference type="Gene3D" id="3.30.40.10">
    <property type="entry name" value="Zinc/RING finger domain, C3HC4 (zinc finger)"/>
    <property type="match status" value="1"/>
</dbReference>
<dbReference type="AlphaFoldDB" id="A0AAN7YK24"/>
<protein>
    <submittedName>
        <fullName evidence="6">Histone deacetylase complex subunit</fullName>
    </submittedName>
</protein>
<dbReference type="SUPFAM" id="SSF57903">
    <property type="entry name" value="FYVE/PHD zinc finger"/>
    <property type="match status" value="1"/>
</dbReference>
<dbReference type="Pfam" id="PF00628">
    <property type="entry name" value="PHD"/>
    <property type="match status" value="1"/>
</dbReference>
<feature type="compositionally biased region" description="Polar residues" evidence="4">
    <location>
        <begin position="397"/>
        <end position="408"/>
    </location>
</feature>
<dbReference type="PROSITE" id="PS01359">
    <property type="entry name" value="ZF_PHD_1"/>
    <property type="match status" value="1"/>
</dbReference>
<dbReference type="EMBL" id="JAVRRJ010000001">
    <property type="protein sequence ID" value="KAK5089956.1"/>
    <property type="molecule type" value="Genomic_DNA"/>
</dbReference>
<sequence length="494" mass="54412">MARGDSSAPRRSRRGAETDKDPLLKQPSADEEDQEVLEDDVTRCICGHADYPGPSVSIKDQFGPAALTEDMGNFFVQCDNCHVWQHGGCLGIHDESIIPDEYYCERCKPDFHKVMKASNLNAKSSRYLPVLEGSIRSTPLSAADQARMKELKNKALQNTKRRATMNSRGAYDEDEMLRQAIEQSKVEGTLGKRSRDESEDQRPANKRQRTGSSISEVSSKKSQSPELEKMATGKNSSKLRGAAARNNREKEIREKMKQETAAQRAEAASKRNARSERRRVDDSPPPTPTLSPSKMAEPRATKIKADTPQPGKSKGKGGARPGVRGKRVGRNQYTRDLYDPSDTPNRSNSNDRIGHNSPYGAHEGNRSRAKVHPSRTSLNEMKKRVAAILEFVSQMQTQHNKSNGSNPTSHSGSDSRSSNSAKGDSTPKTNGHATGMPASKLIEAITAGLQDPDEACKVKLIPDMDFAKLASGQMMETLMGELVGWQSHYGVYSR</sequence>
<dbReference type="PANTHER" id="PTHR47793:SF1">
    <property type="entry name" value="HISTONE DEACETYLASE COMPLEX SUBUNIT CTI6"/>
    <property type="match status" value="1"/>
</dbReference>
<dbReference type="GO" id="GO:0061186">
    <property type="term" value="P:negative regulation of silent mating-type cassette heterochromatin formation"/>
    <property type="evidence" value="ECO:0007669"/>
    <property type="project" value="TreeGrafter"/>
</dbReference>
<evidence type="ECO:0000313" key="7">
    <source>
        <dbReference type="Proteomes" id="UP001309876"/>
    </source>
</evidence>
<dbReference type="PROSITE" id="PS50330">
    <property type="entry name" value="UIM"/>
    <property type="match status" value="1"/>
</dbReference>
<dbReference type="GO" id="GO:0008270">
    <property type="term" value="F:zinc ion binding"/>
    <property type="evidence" value="ECO:0007669"/>
    <property type="project" value="UniProtKB-KW"/>
</dbReference>
<dbReference type="SMART" id="SM00249">
    <property type="entry name" value="PHD"/>
    <property type="match status" value="1"/>
</dbReference>
<dbReference type="GO" id="GO:0061188">
    <property type="term" value="P:negative regulation of rDNA heterochromatin formation"/>
    <property type="evidence" value="ECO:0007669"/>
    <property type="project" value="TreeGrafter"/>
</dbReference>
<feature type="region of interest" description="Disordered" evidence="4">
    <location>
        <begin position="153"/>
        <end position="377"/>
    </location>
</feature>
<keyword evidence="3" id="KW-0862">Zinc</keyword>
<feature type="compositionally biased region" description="Basic and acidic residues" evidence="4">
    <location>
        <begin position="296"/>
        <end position="305"/>
    </location>
</feature>
<dbReference type="Proteomes" id="UP001309876">
    <property type="component" value="Unassembled WGS sequence"/>
</dbReference>
<name>A0AAN7YK24_9EURO</name>